<reference evidence="2" key="2">
    <citation type="submission" date="2020-12" db="EMBL/GenBank/DDBJ databases">
        <title>New Spironucleus salmonicida genome in near-complete chromosomes.</title>
        <authorList>
            <person name="Xu F."/>
            <person name="Kurt Z."/>
            <person name="Jimenez-Gonzalez A."/>
            <person name="Astvaldsson A."/>
            <person name="Andersson J.O."/>
            <person name="Svard S.G."/>
        </authorList>
    </citation>
    <scope>NUCLEOTIDE SEQUENCE</scope>
    <source>
        <strain evidence="2">ATCC 50377</strain>
    </source>
</reference>
<evidence type="ECO:0000313" key="2">
    <source>
        <dbReference type="EMBL" id="KAH0570137.1"/>
    </source>
</evidence>
<dbReference type="VEuPathDB" id="GiardiaDB:SS50377_28112"/>
<reference evidence="1 2" key="1">
    <citation type="journal article" date="2014" name="PLoS Genet.">
        <title>The Genome of Spironucleus salmonicida Highlights a Fish Pathogen Adapted to Fluctuating Environments.</title>
        <authorList>
            <person name="Xu F."/>
            <person name="Jerlstrom-Hultqvist J."/>
            <person name="Einarsson E."/>
            <person name="Astvaldsson A."/>
            <person name="Svard S.G."/>
            <person name="Andersson J.O."/>
        </authorList>
    </citation>
    <scope>NUCLEOTIDE SEQUENCE</scope>
    <source>
        <strain evidence="2">ATCC 50377</strain>
    </source>
</reference>
<keyword evidence="3" id="KW-1185">Reference proteome</keyword>
<dbReference type="AlphaFoldDB" id="V6LE97"/>
<proteinExistence type="predicted"/>
<protein>
    <submittedName>
        <fullName evidence="1">Uncharacterized protein</fullName>
    </submittedName>
</protein>
<sequence>MGCGISLTDEQELLHTAPDFGIAGTKKTEPHNSDFTCKFDAAFFGQIYIENVQIIKLETGFRYPRIQPHKDIYEDGIPFFKEIPHTISAISLQVAVQLLQIQFPHMSILDIQNLIKYVQLNRAQNPFKSKDFQRLAYLCYRFCAIIDCPASALFYWLDDYRSGLVASKKLKQIISQHYGVKRESAVFSGHYVDLITFLNLIVKLAKRGIQDPLAGLISNQGRAQIVDFDESLMPINSDEEEISDVSTGKAKAAKVRKLKRRAEALNWSEQELEEAIRHVTKRGMLKNIDLLEGDIFE</sequence>
<accession>V6LE97</accession>
<name>V6LE97_9EUKA</name>
<evidence type="ECO:0000313" key="3">
    <source>
        <dbReference type="Proteomes" id="UP000018208"/>
    </source>
</evidence>
<dbReference type="EMBL" id="AUWU02000008">
    <property type="protein sequence ID" value="KAH0570137.1"/>
    <property type="molecule type" value="Genomic_DNA"/>
</dbReference>
<organism evidence="1">
    <name type="scientific">Spironucleus salmonicida</name>
    <dbReference type="NCBI Taxonomy" id="348837"/>
    <lineage>
        <taxon>Eukaryota</taxon>
        <taxon>Metamonada</taxon>
        <taxon>Diplomonadida</taxon>
        <taxon>Hexamitidae</taxon>
        <taxon>Hexamitinae</taxon>
        <taxon>Spironucleus</taxon>
    </lineage>
</organism>
<dbReference type="EMBL" id="KI546154">
    <property type="protein sequence ID" value="EST42797.1"/>
    <property type="molecule type" value="Genomic_DNA"/>
</dbReference>
<evidence type="ECO:0000313" key="1">
    <source>
        <dbReference type="EMBL" id="EST42797.1"/>
    </source>
</evidence>
<gene>
    <name evidence="1" type="ORF">SS50377_17566</name>
    <name evidence="2" type="ORF">SS50377_28112</name>
</gene>
<dbReference type="Proteomes" id="UP000018208">
    <property type="component" value="Unassembled WGS sequence"/>
</dbReference>